<organism evidence="1 2">
    <name type="scientific">Candidatus Methanomarinus sp</name>
    <dbReference type="NCBI Taxonomy" id="3386244"/>
    <lineage>
        <taxon>Archaea</taxon>
        <taxon>Methanobacteriati</taxon>
        <taxon>Methanobacteriota</taxon>
        <taxon>Stenosarchaea group</taxon>
        <taxon>Methanomicrobia</taxon>
        <taxon>Methanosarcinales</taxon>
        <taxon>ANME-2 cluster</taxon>
        <taxon>Candidatus Methanocomedenaceae</taxon>
        <taxon>Candidatus Methanomarinus</taxon>
    </lineage>
</organism>
<feature type="non-terminal residue" evidence="1">
    <location>
        <position position="180"/>
    </location>
</feature>
<sequence length="180" mass="19498">MIGIDRGVPIKCVGGGHVEGTVMIGLPDSTSLDETNGDIRAVLEQYKDGTIGCPPSGSIHDVIIRDLINKCSLGDSITIKNYSWADFIPDALTDGELDAAIGTPPLSVVCARACDARVIIEPSKLWPWNPSYGIIVSEELLHNRPNVVEGFLRLHEDACNFIRNDPHQAAKMVARLVEVI</sequence>
<accession>A0AC61SBA9</accession>
<reference evidence="1" key="1">
    <citation type="submission" date="2018-09" db="EMBL/GenBank/DDBJ databases">
        <title>A genomic encyclopedia of anaerobic methanotrophic archaea.</title>
        <authorList>
            <person name="Skennerton C.T."/>
            <person name="Chadwick G.L."/>
            <person name="Laso-Perez R."/>
            <person name="Leu A.O."/>
            <person name="Speth D.R."/>
            <person name="Yu H."/>
            <person name="Morgan-Lang C."/>
            <person name="Hatzenpichler R."/>
            <person name="Goudeau D."/>
            <person name="Malmstrom R."/>
            <person name="Woyke T."/>
            <person name="Hallam S."/>
            <person name="Tyson G.W."/>
            <person name="Wegener G."/>
            <person name="Boetius A."/>
            <person name="Orphan V.J."/>
        </authorList>
    </citation>
    <scope>NUCLEOTIDE SEQUENCE</scope>
    <source>
        <strain evidence="1">CONS3730D10UFb2</strain>
    </source>
</reference>
<comment type="caution">
    <text evidence="1">The sequence shown here is derived from an EMBL/GenBank/DDBJ whole genome shotgun (WGS) entry which is preliminary data.</text>
</comment>
<evidence type="ECO:0000313" key="1">
    <source>
        <dbReference type="EMBL" id="TKY91850.1"/>
    </source>
</evidence>
<evidence type="ECO:0000313" key="2">
    <source>
        <dbReference type="Proteomes" id="UP000315423"/>
    </source>
</evidence>
<proteinExistence type="predicted"/>
<name>A0AC61SBA9_9EURY</name>
<gene>
    <name evidence="1" type="ORF">C5S46_03670</name>
</gene>
<dbReference type="EMBL" id="QYBA01000120">
    <property type="protein sequence ID" value="TKY91850.1"/>
    <property type="molecule type" value="Genomic_DNA"/>
</dbReference>
<protein>
    <submittedName>
        <fullName evidence="1">ABC transporter substrate-binding protein</fullName>
    </submittedName>
</protein>
<dbReference type="Proteomes" id="UP000315423">
    <property type="component" value="Unassembled WGS sequence"/>
</dbReference>